<dbReference type="SUPFAM" id="SSF53383">
    <property type="entry name" value="PLP-dependent transferases"/>
    <property type="match status" value="1"/>
</dbReference>
<organism evidence="6 7">
    <name type="scientific">Komagataeibacter oboediens</name>
    <dbReference type="NCBI Taxonomy" id="65958"/>
    <lineage>
        <taxon>Bacteria</taxon>
        <taxon>Pseudomonadati</taxon>
        <taxon>Pseudomonadota</taxon>
        <taxon>Alphaproteobacteria</taxon>
        <taxon>Acetobacterales</taxon>
        <taxon>Acetobacteraceae</taxon>
        <taxon>Komagataeibacter</taxon>
    </lineage>
</organism>
<dbReference type="AlphaFoldDB" id="A0A318QYD4"/>
<proteinExistence type="inferred from homology"/>
<evidence type="ECO:0000259" key="5">
    <source>
        <dbReference type="Pfam" id="PF00155"/>
    </source>
</evidence>
<dbReference type="STRING" id="940286.GCA_000227565_02389"/>
<dbReference type="EMBL" id="NKTX01000009">
    <property type="protein sequence ID" value="PYD82392.1"/>
    <property type="molecule type" value="Genomic_DNA"/>
</dbReference>
<evidence type="ECO:0000313" key="7">
    <source>
        <dbReference type="Proteomes" id="UP000247417"/>
    </source>
</evidence>
<dbReference type="Proteomes" id="UP000247417">
    <property type="component" value="Unassembled WGS sequence"/>
</dbReference>
<evidence type="ECO:0000256" key="1">
    <source>
        <dbReference type="ARBA" id="ARBA00001933"/>
    </source>
</evidence>
<dbReference type="InterPro" id="IPR015421">
    <property type="entry name" value="PyrdxlP-dep_Trfase_major"/>
</dbReference>
<reference evidence="6 7" key="1">
    <citation type="submission" date="2017-07" db="EMBL/GenBank/DDBJ databases">
        <title>A draft genome sequence of Komagataeibacter oboediens LMG 18849.</title>
        <authorList>
            <person name="Skraban J."/>
            <person name="Cleenwerck I."/>
            <person name="Vandamme P."/>
            <person name="Trcek J."/>
        </authorList>
    </citation>
    <scope>NUCLEOTIDE SEQUENCE [LARGE SCALE GENOMIC DNA]</scope>
    <source>
        <strain evidence="6 7">LMG 18849</strain>
    </source>
</reference>
<gene>
    <name evidence="6" type="ORF">CFR80_06390</name>
</gene>
<dbReference type="Gene3D" id="3.90.1150.10">
    <property type="entry name" value="Aspartate Aminotransferase, domain 1"/>
    <property type="match status" value="1"/>
</dbReference>
<dbReference type="InterPro" id="IPR001917">
    <property type="entry name" value="Aminotrans_II_pyridoxalP_BS"/>
</dbReference>
<dbReference type="OrthoDB" id="9807157at2"/>
<evidence type="ECO:0000313" key="6">
    <source>
        <dbReference type="EMBL" id="PYD82392.1"/>
    </source>
</evidence>
<dbReference type="Pfam" id="PF00155">
    <property type="entry name" value="Aminotran_1_2"/>
    <property type="match status" value="1"/>
</dbReference>
<protein>
    <submittedName>
        <fullName evidence="6">8-amino-7-oxononanoate synthase</fullName>
    </submittedName>
</protein>
<evidence type="ECO:0000256" key="4">
    <source>
        <dbReference type="RuleBase" id="RU003693"/>
    </source>
</evidence>
<comment type="caution">
    <text evidence="6">The sequence shown here is derived from an EMBL/GenBank/DDBJ whole genome shotgun (WGS) entry which is preliminary data.</text>
</comment>
<dbReference type="PANTHER" id="PTHR13693:SF3">
    <property type="entry name" value="LD36009P"/>
    <property type="match status" value="1"/>
</dbReference>
<keyword evidence="3 4" id="KW-0663">Pyridoxal phosphate</keyword>
<comment type="similarity">
    <text evidence="4">Belongs to the class-II pyridoxal-phosphate-dependent aminotransferase family.</text>
</comment>
<dbReference type="InterPro" id="IPR015422">
    <property type="entry name" value="PyrdxlP-dep_Trfase_small"/>
</dbReference>
<accession>A0A318QYD4</accession>
<name>A0A318QYD4_9PROT</name>
<dbReference type="NCBIfam" id="NF047599">
    <property type="entry name" value="SerpalmtaseBetaP"/>
    <property type="match status" value="1"/>
</dbReference>
<evidence type="ECO:0000256" key="2">
    <source>
        <dbReference type="ARBA" id="ARBA00022679"/>
    </source>
</evidence>
<dbReference type="GO" id="GO:0016740">
    <property type="term" value="F:transferase activity"/>
    <property type="evidence" value="ECO:0007669"/>
    <property type="project" value="UniProtKB-KW"/>
</dbReference>
<dbReference type="Gene3D" id="3.40.640.10">
    <property type="entry name" value="Type I PLP-dependent aspartate aminotransferase-like (Major domain)"/>
    <property type="match status" value="1"/>
</dbReference>
<feature type="domain" description="Aminotransferase class I/classII large" evidence="5">
    <location>
        <begin position="46"/>
        <end position="386"/>
    </location>
</feature>
<dbReference type="PROSITE" id="PS00599">
    <property type="entry name" value="AA_TRANSFER_CLASS_2"/>
    <property type="match status" value="1"/>
</dbReference>
<sequence>MSIFSKYEGLASALSAVTAGGGRNPFNVVIEKPISSTVGLIEGRETLLFGTNNYLGLSQSPAAIEAAVEAAKAYGVGTTGSRIANGTQGLHRQLEERLCAFFRRRHCMVFSTGYQANLGTISALAGKDDYLLLDADSHASIYDGSRLGHAQVIRFRHNDADDLHKRLRRLEGTPGSKLIVVEGIYSMMGDVVPMAEFAAVKRETGAWLLADEAHSVGVMGEHGRGVAEADGVEDDVDFVVGTFSKSLGTVGGYCVSNHDGLDLIRLCSRPYMFTASLPPEVIAATMAALTELENRPELRVRLMDNARRLHAGLQAAGLRTGPQASPVVSVILDDVAVAVAFWNRLLDLGGYVNLSLPPATPDQHPLLRTSVMATHTPEQIDRAVEIFAVVAGEMGINRAA</sequence>
<dbReference type="GO" id="GO:0030170">
    <property type="term" value="F:pyridoxal phosphate binding"/>
    <property type="evidence" value="ECO:0007669"/>
    <property type="project" value="InterPro"/>
</dbReference>
<keyword evidence="2" id="KW-0808">Transferase</keyword>
<dbReference type="InterPro" id="IPR004839">
    <property type="entry name" value="Aminotransferase_I/II_large"/>
</dbReference>
<dbReference type="InterPro" id="IPR015424">
    <property type="entry name" value="PyrdxlP-dep_Trfase"/>
</dbReference>
<dbReference type="RefSeq" id="WP_110507185.1">
    <property type="nucleotide sequence ID" value="NZ_NKTX01000009.1"/>
</dbReference>
<comment type="cofactor">
    <cofactor evidence="1 4">
        <name>pyridoxal 5'-phosphate</name>
        <dbReference type="ChEBI" id="CHEBI:597326"/>
    </cofactor>
</comment>
<dbReference type="InterPro" id="IPR050087">
    <property type="entry name" value="AON_synthase_class-II"/>
</dbReference>
<evidence type="ECO:0000256" key="3">
    <source>
        <dbReference type="ARBA" id="ARBA00022898"/>
    </source>
</evidence>
<dbReference type="PANTHER" id="PTHR13693">
    <property type="entry name" value="CLASS II AMINOTRANSFERASE/8-AMINO-7-OXONONANOATE SYNTHASE"/>
    <property type="match status" value="1"/>
</dbReference>